<dbReference type="PROSITE" id="PS50262">
    <property type="entry name" value="G_PROTEIN_RECEP_F1_2"/>
    <property type="match status" value="1"/>
</dbReference>
<reference evidence="10 11" key="1">
    <citation type="submission" date="2018-04" db="EMBL/GenBank/DDBJ databases">
        <title>The genome of golden apple snail Pomacea canaliculata provides insight into stress tolerance and invasive adaptation.</title>
        <authorList>
            <person name="Liu C."/>
            <person name="Liu B."/>
            <person name="Ren Y."/>
            <person name="Zhang Y."/>
            <person name="Wang H."/>
            <person name="Li S."/>
            <person name="Jiang F."/>
            <person name="Yin L."/>
            <person name="Zhang G."/>
            <person name="Qian W."/>
            <person name="Fan W."/>
        </authorList>
    </citation>
    <scope>NUCLEOTIDE SEQUENCE [LARGE SCALE GENOMIC DNA]</scope>
    <source>
        <strain evidence="10">SZHN2017</strain>
        <tissue evidence="10">Muscle</tissue>
    </source>
</reference>
<evidence type="ECO:0000256" key="6">
    <source>
        <dbReference type="ARBA" id="ARBA00023170"/>
    </source>
</evidence>
<protein>
    <recommendedName>
        <fullName evidence="9">G-protein coupled receptors family 1 profile domain-containing protein</fullName>
    </recommendedName>
</protein>
<evidence type="ECO:0000256" key="5">
    <source>
        <dbReference type="ARBA" id="ARBA00023136"/>
    </source>
</evidence>
<sequence>MATDSMEQMCASSPSEFTRFEHATVGALYMIFGVGGVVTNLLIILAFFKDKALLRGSTSWLHVSLAFANICVVAPAPFPASSSFSGRWLYGDKVCQAYAFEGMFVGIAAIGAVFSLCVERYLVSKREDAMQQNPAAFYWVATVINISNALFWSVMPLLGWSRYSVDHTGAACAIDWKSGDESYASYMTMLCFFPFALPFAFAIACLYASIPKAPALTSASGSLPQASGQPARDHTTSSFTEGQLRWSHLSLYTVYLSSFLTLHPLPSTFSSFTSLHETFSSPAVPVLPGVGAGRLGALRLALPVGDGGGHGRGVHAGGNHPPAGLQVHHHDVPAYLQRHQPSLPRCLLLHPGHERHGGDGQGRLKGLGEGVGYRGGVRGM</sequence>
<organism evidence="10 11">
    <name type="scientific">Pomacea canaliculata</name>
    <name type="common">Golden apple snail</name>
    <dbReference type="NCBI Taxonomy" id="400727"/>
    <lineage>
        <taxon>Eukaryota</taxon>
        <taxon>Metazoa</taxon>
        <taxon>Spiralia</taxon>
        <taxon>Lophotrochozoa</taxon>
        <taxon>Mollusca</taxon>
        <taxon>Gastropoda</taxon>
        <taxon>Caenogastropoda</taxon>
        <taxon>Architaenioglossa</taxon>
        <taxon>Ampullarioidea</taxon>
        <taxon>Ampullariidae</taxon>
        <taxon>Pomacea</taxon>
    </lineage>
</organism>
<keyword evidence="7" id="KW-0807">Transducer</keyword>
<evidence type="ECO:0000256" key="4">
    <source>
        <dbReference type="ARBA" id="ARBA00023040"/>
    </source>
</evidence>
<feature type="transmembrane region" description="Helical" evidence="8">
    <location>
        <begin position="186"/>
        <end position="210"/>
    </location>
</feature>
<comment type="subcellular location">
    <subcellularLocation>
        <location evidence="1">Membrane</location>
        <topology evidence="1">Multi-pass membrane protein</topology>
    </subcellularLocation>
</comment>
<comment type="caution">
    <text evidence="10">The sequence shown here is derived from an EMBL/GenBank/DDBJ whole genome shotgun (WGS) entry which is preliminary data.</text>
</comment>
<feature type="transmembrane region" description="Helical" evidence="8">
    <location>
        <begin position="27"/>
        <end position="48"/>
    </location>
</feature>
<dbReference type="InterPro" id="IPR050125">
    <property type="entry name" value="GPCR_opsins"/>
</dbReference>
<dbReference type="AlphaFoldDB" id="A0A2T7PY95"/>
<keyword evidence="5 8" id="KW-0472">Membrane</keyword>
<feature type="transmembrane region" description="Helical" evidence="8">
    <location>
        <begin position="60"/>
        <end position="78"/>
    </location>
</feature>
<evidence type="ECO:0000256" key="8">
    <source>
        <dbReference type="SAM" id="Phobius"/>
    </source>
</evidence>
<evidence type="ECO:0000259" key="9">
    <source>
        <dbReference type="PROSITE" id="PS50262"/>
    </source>
</evidence>
<feature type="transmembrane region" description="Helical" evidence="8">
    <location>
        <begin position="98"/>
        <end position="123"/>
    </location>
</feature>
<dbReference type="EMBL" id="PZQS01000001">
    <property type="protein sequence ID" value="PVD38370.1"/>
    <property type="molecule type" value="Genomic_DNA"/>
</dbReference>
<dbReference type="PANTHER" id="PTHR24240">
    <property type="entry name" value="OPSIN"/>
    <property type="match status" value="1"/>
</dbReference>
<evidence type="ECO:0000313" key="10">
    <source>
        <dbReference type="EMBL" id="PVD38370.1"/>
    </source>
</evidence>
<dbReference type="Pfam" id="PF00001">
    <property type="entry name" value="7tm_1"/>
    <property type="match status" value="1"/>
</dbReference>
<keyword evidence="11" id="KW-1185">Reference proteome</keyword>
<feature type="domain" description="G-protein coupled receptors family 1 profile" evidence="9">
    <location>
        <begin position="39"/>
        <end position="210"/>
    </location>
</feature>
<keyword evidence="2 8" id="KW-0812">Transmembrane</keyword>
<dbReference type="Proteomes" id="UP000245119">
    <property type="component" value="Linkage Group LG1"/>
</dbReference>
<evidence type="ECO:0000256" key="2">
    <source>
        <dbReference type="ARBA" id="ARBA00022692"/>
    </source>
</evidence>
<evidence type="ECO:0000256" key="7">
    <source>
        <dbReference type="ARBA" id="ARBA00023224"/>
    </source>
</evidence>
<dbReference type="OrthoDB" id="2101615at2759"/>
<feature type="transmembrane region" description="Helical" evidence="8">
    <location>
        <begin position="135"/>
        <end position="155"/>
    </location>
</feature>
<keyword evidence="4" id="KW-0297">G-protein coupled receptor</keyword>
<proteinExistence type="predicted"/>
<dbReference type="GO" id="GO:0004930">
    <property type="term" value="F:G protein-coupled receptor activity"/>
    <property type="evidence" value="ECO:0007669"/>
    <property type="project" value="UniProtKB-KW"/>
</dbReference>
<dbReference type="SUPFAM" id="SSF81321">
    <property type="entry name" value="Family A G protein-coupled receptor-like"/>
    <property type="match status" value="1"/>
</dbReference>
<keyword evidence="3 8" id="KW-1133">Transmembrane helix</keyword>
<dbReference type="InterPro" id="IPR000276">
    <property type="entry name" value="GPCR_Rhodpsn"/>
</dbReference>
<accession>A0A2T7PY95</accession>
<keyword evidence="6" id="KW-0675">Receptor</keyword>
<name>A0A2T7PY95_POMCA</name>
<dbReference type="InterPro" id="IPR017452">
    <property type="entry name" value="GPCR_Rhodpsn_7TM"/>
</dbReference>
<evidence type="ECO:0000313" key="11">
    <source>
        <dbReference type="Proteomes" id="UP000245119"/>
    </source>
</evidence>
<evidence type="ECO:0000256" key="1">
    <source>
        <dbReference type="ARBA" id="ARBA00004141"/>
    </source>
</evidence>
<gene>
    <name evidence="10" type="ORF">C0Q70_00984</name>
</gene>
<evidence type="ECO:0000256" key="3">
    <source>
        <dbReference type="ARBA" id="ARBA00022989"/>
    </source>
</evidence>
<dbReference type="GO" id="GO:0016020">
    <property type="term" value="C:membrane"/>
    <property type="evidence" value="ECO:0007669"/>
    <property type="project" value="UniProtKB-SubCell"/>
</dbReference>
<dbReference type="Gene3D" id="1.20.1070.10">
    <property type="entry name" value="Rhodopsin 7-helix transmembrane proteins"/>
    <property type="match status" value="1"/>
</dbReference>